<dbReference type="KEGG" id="cvt:B843_06915"/>
<keyword evidence="1" id="KW-0812">Transmembrane</keyword>
<gene>
    <name evidence="2" type="ORF">B843_06915</name>
</gene>
<dbReference type="STRING" id="1224164.B843_06915"/>
<proteinExistence type="predicted"/>
<keyword evidence="1" id="KW-1133">Transmembrane helix</keyword>
<evidence type="ECO:0000256" key="1">
    <source>
        <dbReference type="SAM" id="Phobius"/>
    </source>
</evidence>
<dbReference type="Proteomes" id="UP000019222">
    <property type="component" value="Chromosome"/>
</dbReference>
<dbReference type="HOGENOM" id="CLU_207688_0_0_11"/>
<protein>
    <submittedName>
        <fullName evidence="2">Uncharacterized protein</fullName>
    </submittedName>
</protein>
<dbReference type="EMBL" id="CP004353">
    <property type="protein sequence ID" value="AHI22768.1"/>
    <property type="molecule type" value="Genomic_DNA"/>
</dbReference>
<accession>W5Y8E0</accession>
<reference evidence="2 3" key="1">
    <citation type="submission" date="2013-02" db="EMBL/GenBank/DDBJ databases">
        <title>The complete genome sequence of Corynebacterium vitaeruminis DSM 20294.</title>
        <authorList>
            <person name="Ruckert C."/>
            <person name="Albersmeier A."/>
            <person name="Kalinowski J."/>
        </authorList>
    </citation>
    <scope>NUCLEOTIDE SEQUENCE [LARGE SCALE GENOMIC DNA]</scope>
    <source>
        <strain evidence="3">ATCC 10234</strain>
    </source>
</reference>
<feature type="transmembrane region" description="Helical" evidence="1">
    <location>
        <begin position="5"/>
        <end position="21"/>
    </location>
</feature>
<evidence type="ECO:0000313" key="2">
    <source>
        <dbReference type="EMBL" id="AHI22768.1"/>
    </source>
</evidence>
<dbReference type="AlphaFoldDB" id="W5Y8E0"/>
<organism evidence="2 3">
    <name type="scientific">Corynebacterium vitaeruminis DSM 20294</name>
    <dbReference type="NCBI Taxonomy" id="1224164"/>
    <lineage>
        <taxon>Bacteria</taxon>
        <taxon>Bacillati</taxon>
        <taxon>Actinomycetota</taxon>
        <taxon>Actinomycetes</taxon>
        <taxon>Mycobacteriales</taxon>
        <taxon>Corynebacteriaceae</taxon>
        <taxon>Corynebacterium</taxon>
    </lineage>
</organism>
<sequence>MIPALWVRLIVIIGFGIFVATQHLIWIAAVAVLLALLTAGQLASAYKEKRRRSEL</sequence>
<keyword evidence="3" id="KW-1185">Reference proteome</keyword>
<dbReference type="PATRIC" id="fig|1224164.3.peg.1385"/>
<name>W5Y8E0_9CORY</name>
<keyword evidence="1" id="KW-0472">Membrane</keyword>
<evidence type="ECO:0000313" key="3">
    <source>
        <dbReference type="Proteomes" id="UP000019222"/>
    </source>
</evidence>
<feature type="transmembrane region" description="Helical" evidence="1">
    <location>
        <begin position="27"/>
        <end position="46"/>
    </location>
</feature>